<comment type="similarity">
    <text evidence="1">Belongs to the AB hydrolase superfamily. AB hydrolase 2 family.</text>
</comment>
<gene>
    <name evidence="3" type="ORF">T310_2568</name>
</gene>
<dbReference type="AlphaFoldDB" id="A0A0F4YZ73"/>
<accession>A0A0F4YZ73</accession>
<dbReference type="InterPro" id="IPR050565">
    <property type="entry name" value="LYPA1-2/EST-like"/>
</dbReference>
<keyword evidence="4" id="KW-1185">Reference proteome</keyword>
<dbReference type="Gene3D" id="3.40.50.1820">
    <property type="entry name" value="alpha/beta hydrolase"/>
    <property type="match status" value="1"/>
</dbReference>
<dbReference type="GO" id="GO:0052689">
    <property type="term" value="F:carboxylic ester hydrolase activity"/>
    <property type="evidence" value="ECO:0007669"/>
    <property type="project" value="TreeGrafter"/>
</dbReference>
<dbReference type="STRING" id="1408163.A0A0F4YZ73"/>
<dbReference type="Pfam" id="PF02230">
    <property type="entry name" value="Abhydrolase_2"/>
    <property type="match status" value="1"/>
</dbReference>
<protein>
    <submittedName>
        <fullName evidence="3">Phospholipase/carboxylesterase family protein</fullName>
    </submittedName>
</protein>
<organism evidence="3 4">
    <name type="scientific">Rasamsonia emersonii (strain ATCC 16479 / CBS 393.64 / IMI 116815)</name>
    <dbReference type="NCBI Taxonomy" id="1408163"/>
    <lineage>
        <taxon>Eukaryota</taxon>
        <taxon>Fungi</taxon>
        <taxon>Dikarya</taxon>
        <taxon>Ascomycota</taxon>
        <taxon>Pezizomycotina</taxon>
        <taxon>Eurotiomycetes</taxon>
        <taxon>Eurotiomycetidae</taxon>
        <taxon>Eurotiales</taxon>
        <taxon>Trichocomaceae</taxon>
        <taxon>Rasamsonia</taxon>
    </lineage>
</organism>
<dbReference type="GO" id="GO:0008474">
    <property type="term" value="F:palmitoyl-(protein) hydrolase activity"/>
    <property type="evidence" value="ECO:0007669"/>
    <property type="project" value="TreeGrafter"/>
</dbReference>
<name>A0A0F4YZ73_RASE3</name>
<dbReference type="Proteomes" id="UP000053958">
    <property type="component" value="Unassembled WGS sequence"/>
</dbReference>
<evidence type="ECO:0000313" key="3">
    <source>
        <dbReference type="EMBL" id="KKA23395.1"/>
    </source>
</evidence>
<dbReference type="GO" id="GO:0005737">
    <property type="term" value="C:cytoplasm"/>
    <property type="evidence" value="ECO:0007669"/>
    <property type="project" value="TreeGrafter"/>
</dbReference>
<dbReference type="GeneID" id="25314919"/>
<evidence type="ECO:0000259" key="2">
    <source>
        <dbReference type="Pfam" id="PF02230"/>
    </source>
</evidence>
<dbReference type="InterPro" id="IPR029058">
    <property type="entry name" value="AB_hydrolase_fold"/>
</dbReference>
<dbReference type="RefSeq" id="XP_013330007.1">
    <property type="nucleotide sequence ID" value="XM_013474553.1"/>
</dbReference>
<feature type="domain" description="Phospholipase/carboxylesterase/thioesterase" evidence="2">
    <location>
        <begin position="13"/>
        <end position="97"/>
    </location>
</feature>
<sequence>MAFPPPHIHPPQPTHRHTHTIILLHGRGSDGPEFASELFSCATSAADGQNLPARLPSWRWVFPTARERQYPELDEEEQEDDYVMRAWFDAYSLKMDHFCSARDHLPVSIQCCTTCTRCLDALSKSKKMTEYAAIVTLAIDYAYQEISDSSVTGIFLHPHRTNHGSLLLKKPNHILKPLWLLDPVPIALCSTVLPPLSPDAHLRQEPMRLTTQANVHPTVIRPVTQHHGRRQHGLKLDVLHLRLRMADRFEEESRYQDAFTRAAAAAAATAGGSS</sequence>
<evidence type="ECO:0000256" key="1">
    <source>
        <dbReference type="ARBA" id="ARBA00006499"/>
    </source>
</evidence>
<dbReference type="InterPro" id="IPR003140">
    <property type="entry name" value="PLipase/COase/thioEstase"/>
</dbReference>
<dbReference type="PANTHER" id="PTHR10655:SF63">
    <property type="entry name" value="PHOSPHOLIPASE_CARBOXYLESTERASE_THIOESTERASE DOMAIN-CONTAINING PROTEIN"/>
    <property type="match status" value="1"/>
</dbReference>
<dbReference type="OrthoDB" id="2418081at2759"/>
<comment type="caution">
    <text evidence="3">The sequence shown here is derived from an EMBL/GenBank/DDBJ whole genome shotgun (WGS) entry which is preliminary data.</text>
</comment>
<dbReference type="EMBL" id="LASV01000102">
    <property type="protein sequence ID" value="KKA23395.1"/>
    <property type="molecule type" value="Genomic_DNA"/>
</dbReference>
<proteinExistence type="inferred from homology"/>
<evidence type="ECO:0000313" key="4">
    <source>
        <dbReference type="Proteomes" id="UP000053958"/>
    </source>
</evidence>
<reference evidence="3 4" key="1">
    <citation type="submission" date="2015-04" db="EMBL/GenBank/DDBJ databases">
        <authorList>
            <person name="Heijne W.H."/>
            <person name="Fedorova N.D."/>
            <person name="Nierman W.C."/>
            <person name="Vollebregt A.W."/>
            <person name="Zhao Z."/>
            <person name="Wu L."/>
            <person name="Kumar M."/>
            <person name="Stam H."/>
            <person name="van den Berg M.A."/>
            <person name="Pel H.J."/>
        </authorList>
    </citation>
    <scope>NUCLEOTIDE SEQUENCE [LARGE SCALE GENOMIC DNA]</scope>
    <source>
        <strain evidence="3 4">CBS 393.64</strain>
    </source>
</reference>
<dbReference type="PANTHER" id="PTHR10655">
    <property type="entry name" value="LYSOPHOSPHOLIPASE-RELATED"/>
    <property type="match status" value="1"/>
</dbReference>